<comment type="caution">
    <text evidence="1">The sequence shown here is derived from an EMBL/GenBank/DDBJ whole genome shotgun (WGS) entry which is preliminary data.</text>
</comment>
<name>C0C495_9FIRM</name>
<dbReference type="STRING" id="553973.CLOHYLEM_06910"/>
<sequence>MHKNERALLSIITILTNDMTRFTMDIVTKRAEERVTFTCVQWVEVALFFVCGKTVSRPAFRSCCAQTEAAGSFAIMIK</sequence>
<evidence type="ECO:0000313" key="1">
    <source>
        <dbReference type="EMBL" id="EEG72888.1"/>
    </source>
</evidence>
<dbReference type="eggNOG" id="ENOG5030FWX">
    <property type="taxonomic scope" value="Bacteria"/>
</dbReference>
<evidence type="ECO:0000313" key="2">
    <source>
        <dbReference type="Proteomes" id="UP000004893"/>
    </source>
</evidence>
<proteinExistence type="predicted"/>
<reference evidence="1" key="1">
    <citation type="submission" date="2009-02" db="EMBL/GenBank/DDBJ databases">
        <authorList>
            <person name="Fulton L."/>
            <person name="Clifton S."/>
            <person name="Fulton B."/>
            <person name="Xu J."/>
            <person name="Minx P."/>
            <person name="Pepin K.H."/>
            <person name="Johnson M."/>
            <person name="Bhonagiri V."/>
            <person name="Nash W.E."/>
            <person name="Mardis E.R."/>
            <person name="Wilson R.K."/>
        </authorList>
    </citation>
    <scope>NUCLEOTIDE SEQUENCE [LARGE SCALE GENOMIC DNA]</scope>
    <source>
        <strain evidence="1">DSM 15053</strain>
    </source>
</reference>
<protein>
    <submittedName>
        <fullName evidence="1">Uncharacterized protein</fullName>
    </submittedName>
</protein>
<keyword evidence="2" id="KW-1185">Reference proteome</keyword>
<accession>C0C495</accession>
<dbReference type="AlphaFoldDB" id="C0C495"/>
<organism evidence="1 2">
    <name type="scientific">[Clostridium] hylemonae DSM 15053</name>
    <dbReference type="NCBI Taxonomy" id="553973"/>
    <lineage>
        <taxon>Bacteria</taxon>
        <taxon>Bacillati</taxon>
        <taxon>Bacillota</taxon>
        <taxon>Clostridia</taxon>
        <taxon>Lachnospirales</taxon>
        <taxon>Lachnospiraceae</taxon>
    </lineage>
</organism>
<gene>
    <name evidence="1" type="ORF">CLOHYLEM_06910</name>
</gene>
<dbReference type="EMBL" id="ABYI02000034">
    <property type="protein sequence ID" value="EEG72888.1"/>
    <property type="molecule type" value="Genomic_DNA"/>
</dbReference>
<dbReference type="HOGENOM" id="CLU_2615778_0_0_9"/>
<dbReference type="Proteomes" id="UP000004893">
    <property type="component" value="Unassembled WGS sequence"/>
</dbReference>
<reference evidence="1" key="2">
    <citation type="submission" date="2013-06" db="EMBL/GenBank/DDBJ databases">
        <title>Draft genome sequence of Clostridium hylemonae (DSM 15053).</title>
        <authorList>
            <person name="Sudarsanam P."/>
            <person name="Ley R."/>
            <person name="Guruge J."/>
            <person name="Turnbaugh P.J."/>
            <person name="Mahowald M."/>
            <person name="Liep D."/>
            <person name="Gordon J."/>
        </authorList>
    </citation>
    <scope>NUCLEOTIDE SEQUENCE</scope>
    <source>
        <strain evidence="1">DSM 15053</strain>
    </source>
</reference>